<sequence>MPAEAVQVARRQLSLAAEDLDANAVASLLLELAETWAVPALWEQACRPLLARLPGRTATGHALFEGVRVGLDAYRREPGRSLPTGGLLLAGAEDDTYGLGLLALAAALREQGRGCLNLGPALPWPALGSAVRRAGPHTVVLWSQTPVTARAPRLVRLARDFPFLRVYGAGPGWTAPLAAPTTRLDALPEAVAACLAAAPARDSRHIRYGSVPYR</sequence>
<keyword evidence="2" id="KW-1185">Reference proteome</keyword>
<reference evidence="1 2" key="1">
    <citation type="submission" date="2021-01" db="EMBL/GenBank/DDBJ databases">
        <title>Draft genome sequence of Micromonospora sp. strain STR1s_6.</title>
        <authorList>
            <person name="Karlyshev A."/>
            <person name="Jawad R."/>
        </authorList>
    </citation>
    <scope>NUCLEOTIDE SEQUENCE [LARGE SCALE GENOMIC DNA]</scope>
    <source>
        <strain evidence="1 2">STR1S-6</strain>
    </source>
</reference>
<protein>
    <submittedName>
        <fullName evidence="1">Transcriptional regulator</fullName>
    </submittedName>
</protein>
<gene>
    <name evidence="1" type="ORF">JM949_07980</name>
</gene>
<dbReference type="EMBL" id="JAEVHL010000022">
    <property type="protein sequence ID" value="MBM0275395.1"/>
    <property type="molecule type" value="Genomic_DNA"/>
</dbReference>
<accession>A0ABS1YDB0</accession>
<dbReference type="Gene3D" id="3.40.50.280">
    <property type="entry name" value="Cobalamin-binding domain"/>
    <property type="match status" value="1"/>
</dbReference>
<evidence type="ECO:0000313" key="1">
    <source>
        <dbReference type="EMBL" id="MBM0275395.1"/>
    </source>
</evidence>
<organism evidence="1 2">
    <name type="scientific">Micromonospora tarensis</name>
    <dbReference type="NCBI Taxonomy" id="2806100"/>
    <lineage>
        <taxon>Bacteria</taxon>
        <taxon>Bacillati</taxon>
        <taxon>Actinomycetota</taxon>
        <taxon>Actinomycetes</taxon>
        <taxon>Micromonosporales</taxon>
        <taxon>Micromonosporaceae</taxon>
        <taxon>Micromonospora</taxon>
    </lineage>
</organism>
<proteinExistence type="predicted"/>
<name>A0ABS1YDB0_9ACTN</name>
<comment type="caution">
    <text evidence="1">The sequence shown here is derived from an EMBL/GenBank/DDBJ whole genome shotgun (WGS) entry which is preliminary data.</text>
</comment>
<dbReference type="Proteomes" id="UP000622245">
    <property type="component" value="Unassembled WGS sequence"/>
</dbReference>
<evidence type="ECO:0000313" key="2">
    <source>
        <dbReference type="Proteomes" id="UP000622245"/>
    </source>
</evidence>